<comment type="similarity">
    <text evidence="1">Belongs to the membrane fusion protein (MFP) (TC 8.A.1) family.</text>
</comment>
<reference evidence="8" key="1">
    <citation type="submission" date="2018-09" db="EMBL/GenBank/DDBJ databases">
        <authorList>
            <person name="Livingstone P.G."/>
            <person name="Whitworth D.E."/>
        </authorList>
    </citation>
    <scope>NUCLEOTIDE SEQUENCE [LARGE SCALE GENOMIC DNA]</scope>
    <source>
        <strain evidence="8">AB047A</strain>
    </source>
</reference>
<protein>
    <submittedName>
        <fullName evidence="7">Efflux RND transporter periplasmic adaptor subunit</fullName>
    </submittedName>
</protein>
<sequence>MRLVRGGWGAWGLVLALTTGGCSGGKEPGQASPGGGPQGGQQSQGGGKPMPVQVMAVKPGPVRDTREYVGTLISRSSITVVPQVAGYIQKIPARPGQKVKAGQVLLVVDPRQEQASLRATQAQKASAVANREFARRTRERSAQLLKEGLVSRQDYEQAVAQAAQAEAQAQQAEAQIQNQQVQLGFFNVSAPFDGVVGDIPVKLGDYVTPQTALTILDQSRALELSVQVPVDQAARVKVGQTPLEILDEDGEPIVRAPAFFVAPTPNPNTQLVEVQAAFDNTVGLRAGQLVRAQLVYDVRDALKMPTTAVTRQGSQSFALVVGEGDAGTVVKRQPVTLGLVEGNDYEVLKGLDAGTQVIISGVQQLRDGMPIQPKPAQQARGQTEGMPLPPARQGMGGGSDAGQ</sequence>
<dbReference type="Pfam" id="PF25989">
    <property type="entry name" value="YknX_C"/>
    <property type="match status" value="1"/>
</dbReference>
<keyword evidence="8" id="KW-1185">Reference proteome</keyword>
<name>A0A3A8QM53_9BACT</name>
<dbReference type="AlphaFoldDB" id="A0A3A8QM53"/>
<dbReference type="Gene3D" id="2.40.420.20">
    <property type="match status" value="1"/>
</dbReference>
<feature type="compositionally biased region" description="Gly residues" evidence="3">
    <location>
        <begin position="394"/>
        <end position="403"/>
    </location>
</feature>
<evidence type="ECO:0000259" key="6">
    <source>
        <dbReference type="Pfam" id="PF25989"/>
    </source>
</evidence>
<dbReference type="InterPro" id="IPR058624">
    <property type="entry name" value="MdtA-like_HH"/>
</dbReference>
<feature type="domain" description="Multidrug resistance protein MdtA-like barrel-sandwich hybrid" evidence="5">
    <location>
        <begin position="78"/>
        <end position="213"/>
    </location>
</feature>
<comment type="caution">
    <text evidence="7">The sequence shown here is derived from an EMBL/GenBank/DDBJ whole genome shotgun (WGS) entry which is preliminary data.</text>
</comment>
<accession>A0A3A8QM53</accession>
<gene>
    <name evidence="7" type="ORF">D7X96_13545</name>
</gene>
<keyword evidence="2" id="KW-0175">Coiled coil</keyword>
<dbReference type="PROSITE" id="PS51257">
    <property type="entry name" value="PROKAR_LIPOPROTEIN"/>
    <property type="match status" value="1"/>
</dbReference>
<evidence type="ECO:0000259" key="4">
    <source>
        <dbReference type="Pfam" id="PF25876"/>
    </source>
</evidence>
<dbReference type="GO" id="GO:0015562">
    <property type="term" value="F:efflux transmembrane transporter activity"/>
    <property type="evidence" value="ECO:0007669"/>
    <property type="project" value="TreeGrafter"/>
</dbReference>
<feature type="coiled-coil region" evidence="2">
    <location>
        <begin position="152"/>
        <end position="182"/>
    </location>
</feature>
<dbReference type="Gene3D" id="1.10.287.470">
    <property type="entry name" value="Helix hairpin bin"/>
    <property type="match status" value="1"/>
</dbReference>
<dbReference type="InterPro" id="IPR058625">
    <property type="entry name" value="MdtA-like_BSH"/>
</dbReference>
<dbReference type="Pfam" id="PF25876">
    <property type="entry name" value="HH_MFP_RND"/>
    <property type="match status" value="1"/>
</dbReference>
<dbReference type="NCBIfam" id="TIGR01730">
    <property type="entry name" value="RND_mfp"/>
    <property type="match status" value="1"/>
</dbReference>
<dbReference type="EMBL" id="RAWM01000029">
    <property type="protein sequence ID" value="RKH69836.1"/>
    <property type="molecule type" value="Genomic_DNA"/>
</dbReference>
<evidence type="ECO:0000313" key="8">
    <source>
        <dbReference type="Proteomes" id="UP000282656"/>
    </source>
</evidence>
<dbReference type="RefSeq" id="WP_120548545.1">
    <property type="nucleotide sequence ID" value="NZ_RAWM01000029.1"/>
</dbReference>
<feature type="region of interest" description="Disordered" evidence="3">
    <location>
        <begin position="366"/>
        <end position="403"/>
    </location>
</feature>
<dbReference type="SUPFAM" id="SSF111369">
    <property type="entry name" value="HlyD-like secretion proteins"/>
    <property type="match status" value="1"/>
</dbReference>
<dbReference type="InterPro" id="IPR006143">
    <property type="entry name" value="RND_pump_MFP"/>
</dbReference>
<feature type="region of interest" description="Disordered" evidence="3">
    <location>
        <begin position="24"/>
        <end position="51"/>
    </location>
</feature>
<evidence type="ECO:0000259" key="5">
    <source>
        <dbReference type="Pfam" id="PF25917"/>
    </source>
</evidence>
<evidence type="ECO:0000256" key="2">
    <source>
        <dbReference type="SAM" id="Coils"/>
    </source>
</evidence>
<dbReference type="OrthoDB" id="5379451at2"/>
<dbReference type="Gene3D" id="2.40.50.100">
    <property type="match status" value="1"/>
</dbReference>
<evidence type="ECO:0000256" key="1">
    <source>
        <dbReference type="ARBA" id="ARBA00009477"/>
    </source>
</evidence>
<feature type="compositionally biased region" description="Gly residues" evidence="3">
    <location>
        <begin position="24"/>
        <end position="48"/>
    </location>
</feature>
<dbReference type="GO" id="GO:1990281">
    <property type="term" value="C:efflux pump complex"/>
    <property type="evidence" value="ECO:0007669"/>
    <property type="project" value="TreeGrafter"/>
</dbReference>
<dbReference type="PANTHER" id="PTHR30469">
    <property type="entry name" value="MULTIDRUG RESISTANCE PROTEIN MDTA"/>
    <property type="match status" value="1"/>
</dbReference>
<evidence type="ECO:0000256" key="3">
    <source>
        <dbReference type="SAM" id="MobiDB-lite"/>
    </source>
</evidence>
<dbReference type="PANTHER" id="PTHR30469:SF39">
    <property type="entry name" value="SLL0180 PROTEIN"/>
    <property type="match status" value="1"/>
</dbReference>
<proteinExistence type="inferred from homology"/>
<feature type="domain" description="YknX-like C-terminal permuted SH3-like" evidence="6">
    <location>
        <begin position="301"/>
        <end position="372"/>
    </location>
</feature>
<dbReference type="Gene3D" id="2.40.30.170">
    <property type="match status" value="1"/>
</dbReference>
<organism evidence="7 8">
    <name type="scientific">Corallococcus interemptor</name>
    <dbReference type="NCBI Taxonomy" id="2316720"/>
    <lineage>
        <taxon>Bacteria</taxon>
        <taxon>Pseudomonadati</taxon>
        <taxon>Myxococcota</taxon>
        <taxon>Myxococcia</taxon>
        <taxon>Myxococcales</taxon>
        <taxon>Cystobacterineae</taxon>
        <taxon>Myxococcaceae</taxon>
        <taxon>Corallococcus</taxon>
    </lineage>
</organism>
<dbReference type="InterPro" id="IPR058637">
    <property type="entry name" value="YknX-like_C"/>
</dbReference>
<feature type="domain" description="Multidrug resistance protein MdtA-like alpha-helical hairpin" evidence="4">
    <location>
        <begin position="118"/>
        <end position="184"/>
    </location>
</feature>
<evidence type="ECO:0000313" key="7">
    <source>
        <dbReference type="EMBL" id="RKH69836.1"/>
    </source>
</evidence>
<dbReference type="Pfam" id="PF25917">
    <property type="entry name" value="BSH_RND"/>
    <property type="match status" value="1"/>
</dbReference>
<dbReference type="Proteomes" id="UP000282656">
    <property type="component" value="Unassembled WGS sequence"/>
</dbReference>